<keyword evidence="8" id="KW-1185">Reference proteome</keyword>
<dbReference type="InterPro" id="IPR039992">
    <property type="entry name" value="Sep15_SelM"/>
</dbReference>
<dbReference type="InterPro" id="IPR014912">
    <property type="entry name" value="Sep15_SelM_dom"/>
</dbReference>
<name>A0A091CY49_FUKDA</name>
<feature type="chain" id="PRO_5001871505" description="Selenoprotein M" evidence="5">
    <location>
        <begin position="24"/>
        <end position="243"/>
    </location>
</feature>
<proteinExistence type="inferred from homology"/>
<dbReference type="InterPro" id="IPR038219">
    <property type="entry name" value="Sep15/SelM_sf"/>
</dbReference>
<evidence type="ECO:0000256" key="2">
    <source>
        <dbReference type="ARBA" id="ARBA00022729"/>
    </source>
</evidence>
<dbReference type="Pfam" id="PF08806">
    <property type="entry name" value="Sep15_SelM"/>
    <property type="match status" value="1"/>
</dbReference>
<evidence type="ECO:0000256" key="1">
    <source>
        <dbReference type="ARBA" id="ARBA00005742"/>
    </source>
</evidence>
<dbReference type="EMBL" id="KN123755">
    <property type="protein sequence ID" value="KFO23657.1"/>
    <property type="molecule type" value="Genomic_DNA"/>
</dbReference>
<evidence type="ECO:0000256" key="4">
    <source>
        <dbReference type="ARBA" id="ARBA00040773"/>
    </source>
</evidence>
<feature type="domain" description="Selenoprotein F/M" evidence="6">
    <location>
        <begin position="167"/>
        <end position="216"/>
    </location>
</feature>
<protein>
    <recommendedName>
        <fullName evidence="4">Selenoprotein M</fullName>
    </recommendedName>
</protein>
<evidence type="ECO:0000313" key="7">
    <source>
        <dbReference type="EMBL" id="KFO23657.1"/>
    </source>
</evidence>
<dbReference type="Gene3D" id="3.40.30.50">
    <property type="entry name" value="Sep15/SelM thioredoxin-like domain, active-site redox motif"/>
    <property type="match status" value="1"/>
</dbReference>
<evidence type="ECO:0000256" key="5">
    <source>
        <dbReference type="SAM" id="SignalP"/>
    </source>
</evidence>
<dbReference type="PANTHER" id="PTHR13077">
    <property type="entry name" value="SELENOPROTEIN F"/>
    <property type="match status" value="1"/>
</dbReference>
<dbReference type="SUPFAM" id="SSF52833">
    <property type="entry name" value="Thioredoxin-like"/>
    <property type="match status" value="1"/>
</dbReference>
<gene>
    <name evidence="7" type="ORF">H920_14861</name>
</gene>
<reference evidence="7 8" key="1">
    <citation type="submission" date="2013-11" db="EMBL/GenBank/DDBJ databases">
        <title>The Damaraland mole rat (Fukomys damarensis) genome and evolution of African mole rats.</title>
        <authorList>
            <person name="Gladyshev V.N."/>
            <person name="Fang X."/>
        </authorList>
    </citation>
    <scope>NUCLEOTIDE SEQUENCE [LARGE SCALE GENOMIC DNA]</scope>
    <source>
        <tissue evidence="7">Liver</tissue>
    </source>
</reference>
<evidence type="ECO:0000259" key="6">
    <source>
        <dbReference type="Pfam" id="PF08806"/>
    </source>
</evidence>
<dbReference type="GO" id="GO:0016491">
    <property type="term" value="F:oxidoreductase activity"/>
    <property type="evidence" value="ECO:0007669"/>
    <property type="project" value="TreeGrafter"/>
</dbReference>
<evidence type="ECO:0000256" key="3">
    <source>
        <dbReference type="ARBA" id="ARBA00022933"/>
    </source>
</evidence>
<evidence type="ECO:0000313" key="8">
    <source>
        <dbReference type="Proteomes" id="UP000028990"/>
    </source>
</evidence>
<dbReference type="Proteomes" id="UP000028990">
    <property type="component" value="Unassembled WGS sequence"/>
</dbReference>
<accession>A0A091CY49</accession>
<feature type="signal peptide" evidence="5">
    <location>
        <begin position="1"/>
        <end position="23"/>
    </location>
</feature>
<keyword evidence="2 5" id="KW-0732">Signal</keyword>
<comment type="similarity">
    <text evidence="1">Belongs to the selenoprotein M/F family.</text>
</comment>
<keyword evidence="3" id="KW-0712">Selenocysteine</keyword>
<dbReference type="InterPro" id="IPR036249">
    <property type="entry name" value="Thioredoxin-like_sf"/>
</dbReference>
<dbReference type="eggNOG" id="ENOG502S29K">
    <property type="taxonomic scope" value="Eukaryota"/>
</dbReference>
<dbReference type="PANTHER" id="PTHR13077:SF7">
    <property type="entry name" value="SELENOPROTEIN M"/>
    <property type="match status" value="1"/>
</dbReference>
<dbReference type="AlphaFoldDB" id="A0A091CY49"/>
<organism evidence="7 8">
    <name type="scientific">Fukomys damarensis</name>
    <name type="common">Damaraland mole rat</name>
    <name type="synonym">Cryptomys damarensis</name>
    <dbReference type="NCBI Taxonomy" id="885580"/>
    <lineage>
        <taxon>Eukaryota</taxon>
        <taxon>Metazoa</taxon>
        <taxon>Chordata</taxon>
        <taxon>Craniata</taxon>
        <taxon>Vertebrata</taxon>
        <taxon>Euteleostomi</taxon>
        <taxon>Mammalia</taxon>
        <taxon>Eutheria</taxon>
        <taxon>Euarchontoglires</taxon>
        <taxon>Glires</taxon>
        <taxon>Rodentia</taxon>
        <taxon>Hystricomorpha</taxon>
        <taxon>Bathyergidae</taxon>
        <taxon>Fukomys</taxon>
    </lineage>
</organism>
<sequence>MGLLLSPPPLLLFFVALVVPATAVTTYQPNWNRLRGLARGRVEEHPNPVLLLFFPDGAETIPSGPQCRDAQQPLWKPGTPTLRPGPAPHSDRQGPLDVIDLWRMTAEPPKGGEGLRHRGHSIVVSYSGEGGALRKIYLTSERTSTIDSVDCPKDSEVVPKLGSRQEIDYHNLVMKHLPGADPELVLLNNRYEELERIPLSPMTREEINALVRELGFYRKAAREAQVPAEYLWAPAKAPERPDL</sequence>
<dbReference type="GO" id="GO:0005788">
    <property type="term" value="C:endoplasmic reticulum lumen"/>
    <property type="evidence" value="ECO:0007669"/>
    <property type="project" value="TreeGrafter"/>
</dbReference>